<reference evidence="4" key="2">
    <citation type="submission" date="2023-05" db="EMBL/GenBank/DDBJ databases">
        <authorList>
            <consortium name="Lawrence Berkeley National Laboratory"/>
            <person name="Steindorff A."/>
            <person name="Hensen N."/>
            <person name="Bonometti L."/>
            <person name="Westerberg I."/>
            <person name="Brannstrom I.O."/>
            <person name="Guillou S."/>
            <person name="Cros-Aarteil S."/>
            <person name="Calhoun S."/>
            <person name="Haridas S."/>
            <person name="Kuo A."/>
            <person name="Mondo S."/>
            <person name="Pangilinan J."/>
            <person name="Riley R."/>
            <person name="Labutti K."/>
            <person name="Andreopoulos B."/>
            <person name="Lipzen A."/>
            <person name="Chen C."/>
            <person name="Yanf M."/>
            <person name="Daum C."/>
            <person name="Ng V."/>
            <person name="Clum A."/>
            <person name="Ohm R."/>
            <person name="Martin F."/>
            <person name="Silar P."/>
            <person name="Natvig D."/>
            <person name="Lalanne C."/>
            <person name="Gautier V."/>
            <person name="Ament-Velasquez S.L."/>
            <person name="Kruys A."/>
            <person name="Hutchinson M.I."/>
            <person name="Powell A.J."/>
            <person name="Barry K."/>
            <person name="Miller A.N."/>
            <person name="Grigoriev I.V."/>
            <person name="Debuchy R."/>
            <person name="Gladieux P."/>
            <person name="Thoren M.H."/>
            <person name="Johannesson H."/>
        </authorList>
    </citation>
    <scope>NUCLEOTIDE SEQUENCE</scope>
    <source>
        <strain evidence="4">CBS 990.96</strain>
    </source>
</reference>
<comment type="caution">
    <text evidence="4">The sequence shown here is derived from an EMBL/GenBank/DDBJ whole genome shotgun (WGS) entry which is preliminary data.</text>
</comment>
<dbReference type="GO" id="GO:0046872">
    <property type="term" value="F:metal ion binding"/>
    <property type="evidence" value="ECO:0007669"/>
    <property type="project" value="UniProtKB-KW"/>
</dbReference>
<name>A0AAN7H3L4_9PEZI</name>
<dbReference type="FunFam" id="3.90.850.10:FF:000002">
    <property type="entry name" value="2-hydroxyhepta-2,4-diene-1,7-dioate isomerase"/>
    <property type="match status" value="1"/>
</dbReference>
<evidence type="ECO:0000259" key="3">
    <source>
        <dbReference type="Pfam" id="PF01557"/>
    </source>
</evidence>
<evidence type="ECO:0000256" key="1">
    <source>
        <dbReference type="ARBA" id="ARBA00010211"/>
    </source>
</evidence>
<dbReference type="GO" id="GO:0050163">
    <property type="term" value="F:oxaloacetate tautomerase activity"/>
    <property type="evidence" value="ECO:0007669"/>
    <property type="project" value="UniProtKB-ARBA"/>
</dbReference>
<evidence type="ECO:0000313" key="4">
    <source>
        <dbReference type="EMBL" id="KAK4230042.1"/>
    </source>
</evidence>
<dbReference type="GO" id="GO:0006107">
    <property type="term" value="P:oxaloacetate metabolic process"/>
    <property type="evidence" value="ECO:0007669"/>
    <property type="project" value="UniProtKB-ARBA"/>
</dbReference>
<dbReference type="PANTHER" id="PTHR11820">
    <property type="entry name" value="ACYLPYRUVASE"/>
    <property type="match status" value="1"/>
</dbReference>
<dbReference type="Proteomes" id="UP001301958">
    <property type="component" value="Unassembled WGS sequence"/>
</dbReference>
<protein>
    <recommendedName>
        <fullName evidence="3">Fumarylacetoacetase-like C-terminal domain-containing protein</fullName>
    </recommendedName>
</protein>
<evidence type="ECO:0000256" key="2">
    <source>
        <dbReference type="ARBA" id="ARBA00022723"/>
    </source>
</evidence>
<comment type="similarity">
    <text evidence="1">Belongs to the FAH family.</text>
</comment>
<dbReference type="InterPro" id="IPR011234">
    <property type="entry name" value="Fumarylacetoacetase-like_C"/>
</dbReference>
<evidence type="ECO:0000313" key="5">
    <source>
        <dbReference type="Proteomes" id="UP001301958"/>
    </source>
</evidence>
<keyword evidence="2" id="KW-0479">Metal-binding</keyword>
<dbReference type="AlphaFoldDB" id="A0AAN7H3L4"/>
<dbReference type="SUPFAM" id="SSF56529">
    <property type="entry name" value="FAH"/>
    <property type="match status" value="1"/>
</dbReference>
<accession>A0AAN7H3L4</accession>
<proteinExistence type="inferred from homology"/>
<dbReference type="InterPro" id="IPR036663">
    <property type="entry name" value="Fumarylacetoacetase_C_sf"/>
</dbReference>
<dbReference type="GO" id="GO:0018773">
    <property type="term" value="F:acetylpyruvate hydrolase activity"/>
    <property type="evidence" value="ECO:0007669"/>
    <property type="project" value="TreeGrafter"/>
</dbReference>
<feature type="domain" description="Fumarylacetoacetase-like C-terminal" evidence="3">
    <location>
        <begin position="99"/>
        <end position="308"/>
    </location>
</feature>
<organism evidence="4 5">
    <name type="scientific">Podospora fimiseda</name>
    <dbReference type="NCBI Taxonomy" id="252190"/>
    <lineage>
        <taxon>Eukaryota</taxon>
        <taxon>Fungi</taxon>
        <taxon>Dikarya</taxon>
        <taxon>Ascomycota</taxon>
        <taxon>Pezizomycotina</taxon>
        <taxon>Sordariomycetes</taxon>
        <taxon>Sordariomycetidae</taxon>
        <taxon>Sordariales</taxon>
        <taxon>Podosporaceae</taxon>
        <taxon>Podospora</taxon>
    </lineage>
</organism>
<gene>
    <name evidence="4" type="ORF">QBC38DRAFT_470409</name>
</gene>
<dbReference type="PANTHER" id="PTHR11820:SF7">
    <property type="entry name" value="ACYLPYRUVASE FAHD1, MITOCHONDRIAL"/>
    <property type="match status" value="1"/>
</dbReference>
<dbReference type="EMBL" id="MU865302">
    <property type="protein sequence ID" value="KAK4230042.1"/>
    <property type="molecule type" value="Genomic_DNA"/>
</dbReference>
<sequence length="312" mass="33757">MFPRLFQRTYSSLPFRKPSQLTMAFERLVRFVPKNDTSKVLIGEPTDKSLDVGLAVYKNQDVTVNLYSGTSVLSPGSPTGETATIGQILSPVTATEAGTIRCIGLNYKRHAEEAKMSIPDIPTLFLKPPTSLAGPWPQPTIIPKHTIASDSADYESELAIIIGKEAKNVSEADALDYVLGYTACNDISSRASQFAQTQWCYSKGFDGACPIGPVLVNKELIKDVGGLKLRGLKNGKVVQDSPLTDLIFSVEKIVSFLSQGTTLQPGTIIITGTPAGVGFAHKPQELLHDGDEFIVEILPHIGSLVNKLENEK</sequence>
<keyword evidence="5" id="KW-1185">Reference proteome</keyword>
<dbReference type="Pfam" id="PF01557">
    <property type="entry name" value="FAA_hydrolase"/>
    <property type="match status" value="1"/>
</dbReference>
<reference evidence="4" key="1">
    <citation type="journal article" date="2023" name="Mol. Phylogenet. Evol.">
        <title>Genome-scale phylogeny and comparative genomics of the fungal order Sordariales.</title>
        <authorList>
            <person name="Hensen N."/>
            <person name="Bonometti L."/>
            <person name="Westerberg I."/>
            <person name="Brannstrom I.O."/>
            <person name="Guillou S."/>
            <person name="Cros-Aarteil S."/>
            <person name="Calhoun S."/>
            <person name="Haridas S."/>
            <person name="Kuo A."/>
            <person name="Mondo S."/>
            <person name="Pangilinan J."/>
            <person name="Riley R."/>
            <person name="LaButti K."/>
            <person name="Andreopoulos B."/>
            <person name="Lipzen A."/>
            <person name="Chen C."/>
            <person name="Yan M."/>
            <person name="Daum C."/>
            <person name="Ng V."/>
            <person name="Clum A."/>
            <person name="Steindorff A."/>
            <person name="Ohm R.A."/>
            <person name="Martin F."/>
            <person name="Silar P."/>
            <person name="Natvig D.O."/>
            <person name="Lalanne C."/>
            <person name="Gautier V."/>
            <person name="Ament-Velasquez S.L."/>
            <person name="Kruys A."/>
            <person name="Hutchinson M.I."/>
            <person name="Powell A.J."/>
            <person name="Barry K."/>
            <person name="Miller A.N."/>
            <person name="Grigoriev I.V."/>
            <person name="Debuchy R."/>
            <person name="Gladieux P."/>
            <person name="Hiltunen Thoren M."/>
            <person name="Johannesson H."/>
        </authorList>
    </citation>
    <scope>NUCLEOTIDE SEQUENCE</scope>
    <source>
        <strain evidence="4">CBS 990.96</strain>
    </source>
</reference>
<dbReference type="Gene3D" id="3.90.850.10">
    <property type="entry name" value="Fumarylacetoacetase-like, C-terminal domain"/>
    <property type="match status" value="1"/>
</dbReference>